<evidence type="ECO:0000256" key="3">
    <source>
        <dbReference type="ARBA" id="ARBA00022598"/>
    </source>
</evidence>
<dbReference type="PRINTS" id="PR00981">
    <property type="entry name" value="TRNASYNTHSER"/>
</dbReference>
<dbReference type="FunFam" id="3.30.930.10:FF:000078">
    <property type="entry name" value="Seryl-tRNA synthetase"/>
    <property type="match status" value="1"/>
</dbReference>
<comment type="similarity">
    <text evidence="1">Belongs to the class-II aminoacyl-tRNA synthetase family. Type-1 seryl-tRNA synthetase subfamily.</text>
</comment>
<keyword evidence="5" id="KW-0067">ATP-binding</keyword>
<protein>
    <recommendedName>
        <fullName evidence="2">serine--tRNA ligase</fullName>
        <ecNumber evidence="2">6.1.1.11</ecNumber>
    </recommendedName>
    <alternativeName>
        <fullName evidence="7">Seryl-tRNA synthetase</fullName>
    </alternativeName>
</protein>
<dbReference type="OrthoDB" id="360521at2759"/>
<dbReference type="GO" id="GO:0004828">
    <property type="term" value="F:serine-tRNA ligase activity"/>
    <property type="evidence" value="ECO:0007669"/>
    <property type="project" value="UniProtKB-EC"/>
</dbReference>
<evidence type="ECO:0000256" key="7">
    <source>
        <dbReference type="ARBA" id="ARBA00031113"/>
    </source>
</evidence>
<dbReference type="PANTHER" id="PTHR11778">
    <property type="entry name" value="SERYL-TRNA SYNTHETASE"/>
    <property type="match status" value="1"/>
</dbReference>
<dbReference type="Pfam" id="PF00587">
    <property type="entry name" value="tRNA-synt_2b"/>
    <property type="match status" value="1"/>
</dbReference>
<keyword evidence="3" id="KW-0436">Ligase</keyword>
<dbReference type="SUPFAM" id="SSF140383">
    <property type="entry name" value="BSD domain-like"/>
    <property type="match status" value="2"/>
</dbReference>
<evidence type="ECO:0000313" key="12">
    <source>
        <dbReference type="Proteomes" id="UP000218231"/>
    </source>
</evidence>
<dbReference type="GO" id="GO:0005524">
    <property type="term" value="F:ATP binding"/>
    <property type="evidence" value="ECO:0007669"/>
    <property type="project" value="UniProtKB-KW"/>
</dbReference>
<dbReference type="InterPro" id="IPR045864">
    <property type="entry name" value="aa-tRNA-synth_II/BPL/LPL"/>
</dbReference>
<dbReference type="Gene3D" id="1.10.3970.10">
    <property type="entry name" value="BSD domain"/>
    <property type="match status" value="1"/>
</dbReference>
<dbReference type="PROSITE" id="PS50862">
    <property type="entry name" value="AA_TRNA_LIGASE_II"/>
    <property type="match status" value="1"/>
</dbReference>
<reference evidence="11 12" key="1">
    <citation type="journal article" date="2017" name="Curr. Biol.">
        <title>Genome architecture and evolution of a unichromosomal asexual nematode.</title>
        <authorList>
            <person name="Fradin H."/>
            <person name="Zegar C."/>
            <person name="Gutwein M."/>
            <person name="Lucas J."/>
            <person name="Kovtun M."/>
            <person name="Corcoran D."/>
            <person name="Baugh L.R."/>
            <person name="Kiontke K."/>
            <person name="Gunsalus K."/>
            <person name="Fitch D.H."/>
            <person name="Piano F."/>
        </authorList>
    </citation>
    <scope>NUCLEOTIDE SEQUENCE [LARGE SCALE GENOMIC DNA]</scope>
    <source>
        <strain evidence="11">PF1309</strain>
    </source>
</reference>
<dbReference type="InterPro" id="IPR035925">
    <property type="entry name" value="BSD_dom_sf"/>
</dbReference>
<evidence type="ECO:0000256" key="2">
    <source>
        <dbReference type="ARBA" id="ARBA00012840"/>
    </source>
</evidence>
<evidence type="ECO:0000259" key="9">
    <source>
        <dbReference type="PROSITE" id="PS50858"/>
    </source>
</evidence>
<feature type="compositionally biased region" description="Polar residues" evidence="8">
    <location>
        <begin position="285"/>
        <end position="294"/>
    </location>
</feature>
<dbReference type="Gene3D" id="3.30.930.10">
    <property type="entry name" value="Bira Bifunctional Protein, Domain 2"/>
    <property type="match status" value="1"/>
</dbReference>
<feature type="compositionally biased region" description="Polar residues" evidence="8">
    <location>
        <begin position="226"/>
        <end position="254"/>
    </location>
</feature>
<dbReference type="SMART" id="SM00751">
    <property type="entry name" value="BSD"/>
    <property type="match status" value="2"/>
</dbReference>
<comment type="caution">
    <text evidence="11">The sequence shown here is derived from an EMBL/GenBank/DDBJ whole genome shotgun (WGS) entry which is preliminary data.</text>
</comment>
<dbReference type="InterPro" id="IPR005607">
    <property type="entry name" value="BSD_dom"/>
</dbReference>
<feature type="region of interest" description="Disordered" evidence="8">
    <location>
        <begin position="279"/>
        <end position="301"/>
    </location>
</feature>
<gene>
    <name evidence="11" type="ORF">WR25_01678</name>
</gene>
<evidence type="ECO:0000259" key="10">
    <source>
        <dbReference type="PROSITE" id="PS50862"/>
    </source>
</evidence>
<sequence>MEGDESIQMAAANESLSKTAELENKKKILMENRELDQMYAHLVGTGLVTPQEFWNEYTKKNNGAMEEKSGINGAFLANIVQQDGANGVRLNLNPEIIQSIFNTYPSVEQKHLELVPHEMTEQMFWSKFFKSHYFHREREVMPNPNDPFADCARKDEIAMGKMMNEAVIRKRVDLNQLDDYAFKEFVQKPETSKKSAKTTLIKRCNYLSERILSTTSLNFDQAIQSTSKGDTGNGVAPSTSAGSANGPETSTSAGPPSGYALLRDLLRFDGSSFAIQNGTEKKATNGASSSQLSYSDDPHSTMPPSALRVIHEAASELLRHFWSCFPPTSPEQEAKIERMVESLNKFVSTQLEEAKQRFGENNSRHIKNMIDLALARLKFFGFQGLRPFIYIVLMLSSGFRSILRRSGRVLARSKRFEQTAASTSESTDAEGPAPVLRPDLDFDFLLDEKNTDLIRQNIRERKGVGDIDLVKQKWKAIESVMEKNGKGAKEGGMTEGKYKKMWDELYEAALSIPNMSHSNAPKGDESQAKKIAEWGEKREGDNFATAEKLVKPWRTLLNPLDAAGERSYTFLGPLANLERALLNYAFERMLALGFRPVYVSDLVTRHVTSGCGLMQRSEQGIQYSLADFPQIALSGTAEMGVAAFLRGRTFQEEQLPIRLVAVSRCYRPELSGTSAESKLYRVHEFNKVEMFTVCSQGASDTELNALVEMQRKTYEPLGLHCRQMEMSTEELGASAARKVDIEAWMPGRKMYGEVCSASNCTDYQSRRLNIKYKTSKGETLHAHTCNGTALAVPRSIIAILETHQTGRKDSLELPEVIKMRLSGEKHKPLKFGSAKSTA</sequence>
<dbReference type="InterPro" id="IPR002314">
    <property type="entry name" value="aa-tRNA-synt_IIb"/>
</dbReference>
<evidence type="ECO:0000313" key="11">
    <source>
        <dbReference type="EMBL" id="PAV64598.1"/>
    </source>
</evidence>
<feature type="domain" description="BSD" evidence="9">
    <location>
        <begin position="84"/>
        <end position="136"/>
    </location>
</feature>
<feature type="region of interest" description="Disordered" evidence="8">
    <location>
        <begin position="226"/>
        <end position="256"/>
    </location>
</feature>
<dbReference type="Gene3D" id="6.10.140.1200">
    <property type="match status" value="1"/>
</dbReference>
<evidence type="ECO:0000256" key="8">
    <source>
        <dbReference type="SAM" id="MobiDB-lite"/>
    </source>
</evidence>
<feature type="domain" description="Aminoacyl-transfer RNA synthetases class-II family profile" evidence="10">
    <location>
        <begin position="576"/>
        <end position="814"/>
    </location>
</feature>
<keyword evidence="6" id="KW-0030">Aminoacyl-tRNA synthetase</keyword>
<dbReference type="GO" id="GO:0006434">
    <property type="term" value="P:seryl-tRNA aminoacylation"/>
    <property type="evidence" value="ECO:0007669"/>
    <property type="project" value="InterPro"/>
</dbReference>
<dbReference type="Proteomes" id="UP000218231">
    <property type="component" value="Unassembled WGS sequence"/>
</dbReference>
<dbReference type="EMBL" id="LIAE01010252">
    <property type="protein sequence ID" value="PAV64598.1"/>
    <property type="molecule type" value="Genomic_DNA"/>
</dbReference>
<evidence type="ECO:0000256" key="6">
    <source>
        <dbReference type="ARBA" id="ARBA00023146"/>
    </source>
</evidence>
<dbReference type="InterPro" id="IPR006195">
    <property type="entry name" value="aa-tRNA-synth_II"/>
</dbReference>
<evidence type="ECO:0000256" key="5">
    <source>
        <dbReference type="ARBA" id="ARBA00022840"/>
    </source>
</evidence>
<keyword evidence="4" id="KW-0547">Nucleotide-binding</keyword>
<organism evidence="11 12">
    <name type="scientific">Diploscapter pachys</name>
    <dbReference type="NCBI Taxonomy" id="2018661"/>
    <lineage>
        <taxon>Eukaryota</taxon>
        <taxon>Metazoa</taxon>
        <taxon>Ecdysozoa</taxon>
        <taxon>Nematoda</taxon>
        <taxon>Chromadorea</taxon>
        <taxon>Rhabditida</taxon>
        <taxon>Rhabditina</taxon>
        <taxon>Rhabditomorpha</taxon>
        <taxon>Rhabditoidea</taxon>
        <taxon>Rhabditidae</taxon>
        <taxon>Diploscapter</taxon>
    </lineage>
</organism>
<keyword evidence="12" id="KW-1185">Reference proteome</keyword>
<dbReference type="AlphaFoldDB" id="A0A2A2JSG7"/>
<dbReference type="EC" id="6.1.1.11" evidence="2"/>
<evidence type="ECO:0000256" key="4">
    <source>
        <dbReference type="ARBA" id="ARBA00022741"/>
    </source>
</evidence>
<accession>A0A2A2JSG7</accession>
<dbReference type="InterPro" id="IPR002317">
    <property type="entry name" value="Ser-tRNA-ligase_type_1"/>
</dbReference>
<evidence type="ECO:0000256" key="1">
    <source>
        <dbReference type="ARBA" id="ARBA00010728"/>
    </source>
</evidence>
<dbReference type="SUPFAM" id="SSF55681">
    <property type="entry name" value="Class II aaRS and biotin synthetases"/>
    <property type="match status" value="1"/>
</dbReference>
<dbReference type="STRING" id="2018661.A0A2A2JSG7"/>
<dbReference type="PROSITE" id="PS50858">
    <property type="entry name" value="BSD"/>
    <property type="match status" value="1"/>
</dbReference>
<name>A0A2A2JSG7_9BILA</name>
<proteinExistence type="inferred from homology"/>
<dbReference type="Pfam" id="PF03909">
    <property type="entry name" value="BSD"/>
    <property type="match status" value="1"/>
</dbReference>